<reference evidence="1 2" key="1">
    <citation type="journal article" date="2019" name="Science">
        <title>Social genes are selection hotspots in kin groups of a soil microbe.</title>
        <authorList>
            <person name="Wielgoss S."/>
            <person name="Wolfensberger R."/>
            <person name="Sun L."/>
            <person name="Fiegna F."/>
            <person name="Velicer G.J."/>
        </authorList>
    </citation>
    <scope>NUCLEOTIDE SEQUENCE [LARGE SCALE GENOMIC DNA]</scope>
    <source>
        <strain evidence="1 2">MC3.5.9c15</strain>
    </source>
</reference>
<sequence>MGEIDLRNVGDTQVAQSLLDRLLGIGSVALISTDKTSPVSVLRWMAAPRSLRELVRTRAYPVSHRHVFTRAT</sequence>
<name>A0AAE6FZQ1_MYXXA</name>
<evidence type="ECO:0000313" key="2">
    <source>
        <dbReference type="Proteomes" id="UP000320179"/>
    </source>
</evidence>
<evidence type="ECO:0000313" key="1">
    <source>
        <dbReference type="EMBL" id="QDE68209.1"/>
    </source>
</evidence>
<accession>A0AAE6FZQ1</accession>
<gene>
    <name evidence="1" type="ORF">BHS09_15125</name>
</gene>
<dbReference type="Proteomes" id="UP000320179">
    <property type="component" value="Chromosome"/>
</dbReference>
<dbReference type="AlphaFoldDB" id="A0AAE6FZQ1"/>
<proteinExistence type="predicted"/>
<protein>
    <recommendedName>
        <fullName evidence="3">DUF304 domain-containing protein</fullName>
    </recommendedName>
</protein>
<dbReference type="EMBL" id="CP017174">
    <property type="protein sequence ID" value="QDE68209.1"/>
    <property type="molecule type" value="Genomic_DNA"/>
</dbReference>
<evidence type="ECO:0008006" key="3">
    <source>
        <dbReference type="Google" id="ProtNLM"/>
    </source>
</evidence>
<organism evidence="1 2">
    <name type="scientific">Myxococcus xanthus</name>
    <dbReference type="NCBI Taxonomy" id="34"/>
    <lineage>
        <taxon>Bacteria</taxon>
        <taxon>Pseudomonadati</taxon>
        <taxon>Myxococcota</taxon>
        <taxon>Myxococcia</taxon>
        <taxon>Myxococcales</taxon>
        <taxon>Cystobacterineae</taxon>
        <taxon>Myxococcaceae</taxon>
        <taxon>Myxococcus</taxon>
    </lineage>
</organism>